<dbReference type="RefSeq" id="WP_125750395.1">
    <property type="nucleotide sequence ID" value="NZ_JBHTON010000001.1"/>
</dbReference>
<dbReference type="PANTHER" id="PTHR11839:SF18">
    <property type="entry name" value="NUDIX HYDROLASE DOMAIN-CONTAINING PROTEIN"/>
    <property type="match status" value="1"/>
</dbReference>
<dbReference type="PROSITE" id="PS51462">
    <property type="entry name" value="NUDIX"/>
    <property type="match status" value="1"/>
</dbReference>
<protein>
    <submittedName>
        <fullName evidence="4">NUDIX domain-containing protein</fullName>
    </submittedName>
</protein>
<dbReference type="SUPFAM" id="SSF55811">
    <property type="entry name" value="Nudix"/>
    <property type="match status" value="1"/>
</dbReference>
<keyword evidence="2" id="KW-0378">Hydrolase</keyword>
<proteinExistence type="predicted"/>
<comment type="caution">
    <text evidence="4">The sequence shown here is derived from an EMBL/GenBank/DDBJ whole genome shotgun (WGS) entry which is preliminary data.</text>
</comment>
<gene>
    <name evidence="4" type="ORF">ACFQ5J_00550</name>
</gene>
<evidence type="ECO:0000313" key="5">
    <source>
        <dbReference type="Proteomes" id="UP001597252"/>
    </source>
</evidence>
<evidence type="ECO:0000313" key="4">
    <source>
        <dbReference type="EMBL" id="MFD1483736.1"/>
    </source>
</evidence>
<dbReference type="InterPro" id="IPR020084">
    <property type="entry name" value="NUDIX_hydrolase_CS"/>
</dbReference>
<sequence length="180" mass="19495">MCEERLLAEETLFAGRVVTLAKQTVALPTGQTAQREVVHTSGSAGVLARQKNRALFVRQWRAPLQQATLELIAGRIEPGEAGLVTAKRELNEEAGLAAQTWRPLTSFYQAAGFSDARCQLFIATNLAPLDHKRPLDADEAVAKVWLTLPEALAAQAAGTICDAKTMIGILHWQLMEAAHG</sequence>
<evidence type="ECO:0000259" key="3">
    <source>
        <dbReference type="PROSITE" id="PS51462"/>
    </source>
</evidence>
<feature type="domain" description="Nudix hydrolase" evidence="3">
    <location>
        <begin position="37"/>
        <end position="168"/>
    </location>
</feature>
<dbReference type="PROSITE" id="PS00893">
    <property type="entry name" value="NUDIX_BOX"/>
    <property type="match status" value="1"/>
</dbReference>
<accession>A0ABW4E3J4</accession>
<keyword evidence="5" id="KW-1185">Reference proteome</keyword>
<name>A0ABW4E3J4_9LACO</name>
<dbReference type="EMBL" id="JBHTON010000001">
    <property type="protein sequence ID" value="MFD1483736.1"/>
    <property type="molecule type" value="Genomic_DNA"/>
</dbReference>
<comment type="cofactor">
    <cofactor evidence="1">
        <name>Mg(2+)</name>
        <dbReference type="ChEBI" id="CHEBI:18420"/>
    </cofactor>
</comment>
<evidence type="ECO:0000256" key="2">
    <source>
        <dbReference type="ARBA" id="ARBA00022801"/>
    </source>
</evidence>
<dbReference type="Gene3D" id="3.90.79.10">
    <property type="entry name" value="Nucleoside Triphosphate Pyrophosphohydrolase"/>
    <property type="match status" value="1"/>
</dbReference>
<dbReference type="Pfam" id="PF00293">
    <property type="entry name" value="NUDIX"/>
    <property type="match status" value="1"/>
</dbReference>
<dbReference type="Proteomes" id="UP001597252">
    <property type="component" value="Unassembled WGS sequence"/>
</dbReference>
<evidence type="ECO:0000256" key="1">
    <source>
        <dbReference type="ARBA" id="ARBA00001946"/>
    </source>
</evidence>
<dbReference type="InterPro" id="IPR015797">
    <property type="entry name" value="NUDIX_hydrolase-like_dom_sf"/>
</dbReference>
<dbReference type="PANTHER" id="PTHR11839">
    <property type="entry name" value="UDP/ADP-SUGAR PYROPHOSPHATASE"/>
    <property type="match status" value="1"/>
</dbReference>
<organism evidence="4 5">
    <name type="scientific">Lacticaseibacillus baoqingensis</name>
    <dbReference type="NCBI Taxonomy" id="2486013"/>
    <lineage>
        <taxon>Bacteria</taxon>
        <taxon>Bacillati</taxon>
        <taxon>Bacillota</taxon>
        <taxon>Bacilli</taxon>
        <taxon>Lactobacillales</taxon>
        <taxon>Lactobacillaceae</taxon>
        <taxon>Lacticaseibacillus</taxon>
    </lineage>
</organism>
<reference evidence="5" key="1">
    <citation type="journal article" date="2019" name="Int. J. Syst. Evol. Microbiol.">
        <title>The Global Catalogue of Microorganisms (GCM) 10K type strain sequencing project: providing services to taxonomists for standard genome sequencing and annotation.</title>
        <authorList>
            <consortium name="The Broad Institute Genomics Platform"/>
            <consortium name="The Broad Institute Genome Sequencing Center for Infectious Disease"/>
            <person name="Wu L."/>
            <person name="Ma J."/>
        </authorList>
    </citation>
    <scope>NUCLEOTIDE SEQUENCE [LARGE SCALE GENOMIC DNA]</scope>
    <source>
        <strain evidence="5">CCM 8903</strain>
    </source>
</reference>
<dbReference type="InterPro" id="IPR000086">
    <property type="entry name" value="NUDIX_hydrolase_dom"/>
</dbReference>